<dbReference type="EC" id="4.1.1.12" evidence="3"/>
<keyword evidence="4" id="KW-1185">Reference proteome</keyword>
<dbReference type="CDD" id="cd00609">
    <property type="entry name" value="AAT_like"/>
    <property type="match status" value="1"/>
</dbReference>
<organism evidence="3 4">
    <name type="scientific">Sinomicrobium pectinilyticum</name>
    <dbReference type="NCBI Taxonomy" id="1084421"/>
    <lineage>
        <taxon>Bacteria</taxon>
        <taxon>Pseudomonadati</taxon>
        <taxon>Bacteroidota</taxon>
        <taxon>Flavobacteriia</taxon>
        <taxon>Flavobacteriales</taxon>
        <taxon>Flavobacteriaceae</taxon>
        <taxon>Sinomicrobium</taxon>
    </lineage>
</organism>
<dbReference type="PANTHER" id="PTHR43795">
    <property type="entry name" value="BIFUNCTIONAL ASPARTATE AMINOTRANSFERASE AND GLUTAMATE/ASPARTATE-PREPHENATE AMINOTRANSFERASE-RELATED"/>
    <property type="match status" value="1"/>
</dbReference>
<dbReference type="EMBL" id="RJTM01000081">
    <property type="protein sequence ID" value="RNL86344.1"/>
    <property type="molecule type" value="Genomic_DNA"/>
</dbReference>
<dbReference type="RefSeq" id="WP_123216159.1">
    <property type="nucleotide sequence ID" value="NZ_RJTM01000081.1"/>
</dbReference>
<accession>A0A3N0EEU5</accession>
<dbReference type="NCBIfam" id="TIGR03801">
    <property type="entry name" value="asp_4_decarbox"/>
    <property type="match status" value="1"/>
</dbReference>
<dbReference type="GO" id="GO:0030170">
    <property type="term" value="F:pyridoxal phosphate binding"/>
    <property type="evidence" value="ECO:0007669"/>
    <property type="project" value="InterPro"/>
</dbReference>
<dbReference type="Gene3D" id="1.10.20.110">
    <property type="match status" value="1"/>
</dbReference>
<dbReference type="Pfam" id="PF00155">
    <property type="entry name" value="Aminotran_1_2"/>
    <property type="match status" value="1"/>
</dbReference>
<dbReference type="GO" id="GO:0047688">
    <property type="term" value="F:aspartate 4-decarboxylase activity"/>
    <property type="evidence" value="ECO:0007669"/>
    <property type="project" value="UniProtKB-EC"/>
</dbReference>
<protein>
    <submittedName>
        <fullName evidence="3">Aspartate 4-decarboxylase</fullName>
        <ecNumber evidence="3">4.1.1.12</ecNumber>
    </submittedName>
</protein>
<dbReference type="InterPro" id="IPR050478">
    <property type="entry name" value="Ethylene_sulfur-biosynth"/>
</dbReference>
<dbReference type="NCBIfam" id="NF006755">
    <property type="entry name" value="PRK09275.1"/>
    <property type="match status" value="1"/>
</dbReference>
<dbReference type="InterPro" id="IPR015424">
    <property type="entry name" value="PyrdxlP-dep_Trfase"/>
</dbReference>
<keyword evidence="3" id="KW-0456">Lyase</keyword>
<comment type="caution">
    <text evidence="3">The sequence shown here is derived from an EMBL/GenBank/DDBJ whole genome shotgun (WGS) entry which is preliminary data.</text>
</comment>
<dbReference type="Proteomes" id="UP000267469">
    <property type="component" value="Unassembled WGS sequence"/>
</dbReference>
<name>A0A3N0EEU5_SINP1</name>
<sequence>MATNTSRTKTSRATQKELEALSPFEIKNELIALAEEHMHKTSSIMLNAGRGNPNWIAAAPREAFFTFGTFALAECRKDMDVSGGMAGIVQDKSGIAKRFESFLSANKSAPGIDLLKQTYEYGMEQHQFDADAWVREMVEACIGFNYPVPDRMLAHIEPIVHDYLIQEMCAGKAPKGKYDIFAVEGGTAAMCYIFDSLMQNLLIKRGDKIALLVPTFTPYIEIPELDRYSFEVVKIIANTTAENGFHTWQYPDDEIDKLKDPDIKIAFVINPSNPPSTAIRPRALKHIVDIVNKDNPGLMVITDDVYGTFVPGFVSLMSVLPYNTLTVYSFSKYFGCTGWRLGAIALHQKNIYDDKIAALPDAAKKELHKRYETMTLHPEKLKFIDRMVADSRQVALNHTAGLSLPQQFQMMLFASFCLLDKKNTYKKLTQDLVHKRLKLLWEGIGIDIIPDSMRAGYYSEIDVMVGAEHFYGNELAQWLKDNFEPVDVLFRLAEKTSIVLLNGGGFAGPEWSIRVSLANLPTKSYGVIGKNIRKILMEYVQEWQDSKKSNS</sequence>
<dbReference type="AlphaFoldDB" id="A0A3N0EEU5"/>
<keyword evidence="1" id="KW-0663">Pyridoxal phosphate</keyword>
<evidence type="ECO:0000313" key="3">
    <source>
        <dbReference type="EMBL" id="RNL86344.1"/>
    </source>
</evidence>
<feature type="domain" description="Aminotransferase class I/classII large" evidence="2">
    <location>
        <begin position="196"/>
        <end position="362"/>
    </location>
</feature>
<proteinExistence type="predicted"/>
<dbReference type="Gene3D" id="3.90.1150.10">
    <property type="entry name" value="Aspartate Aminotransferase, domain 1"/>
    <property type="match status" value="1"/>
</dbReference>
<dbReference type="OrthoDB" id="9804407at2"/>
<dbReference type="GO" id="GO:0008483">
    <property type="term" value="F:transaminase activity"/>
    <property type="evidence" value="ECO:0007669"/>
    <property type="project" value="TreeGrafter"/>
</dbReference>
<evidence type="ECO:0000259" key="2">
    <source>
        <dbReference type="Pfam" id="PF00155"/>
    </source>
</evidence>
<dbReference type="InterPro" id="IPR022518">
    <property type="entry name" value="Aspartate_4-decarboxylase"/>
</dbReference>
<dbReference type="PANTHER" id="PTHR43795:SF2">
    <property type="entry name" value="BIFUNCTIONAL ASPARTATE AMINOTRANSFERASE AND GLUTAMATE_ASPARTATE-PREPHENATE AMINOTRANSFERASE"/>
    <property type="match status" value="1"/>
</dbReference>
<dbReference type="Gene3D" id="3.40.640.10">
    <property type="entry name" value="Type I PLP-dependent aspartate aminotransferase-like (Major domain)"/>
    <property type="match status" value="1"/>
</dbReference>
<dbReference type="InterPro" id="IPR015421">
    <property type="entry name" value="PyrdxlP-dep_Trfase_major"/>
</dbReference>
<dbReference type="InterPro" id="IPR004839">
    <property type="entry name" value="Aminotransferase_I/II_large"/>
</dbReference>
<evidence type="ECO:0000313" key="4">
    <source>
        <dbReference type="Proteomes" id="UP000267469"/>
    </source>
</evidence>
<gene>
    <name evidence="3" type="primary">aspD</name>
    <name evidence="3" type="ORF">ED312_11490</name>
</gene>
<dbReference type="SUPFAM" id="SSF53383">
    <property type="entry name" value="PLP-dependent transferases"/>
    <property type="match status" value="1"/>
</dbReference>
<reference evidence="3 4" key="1">
    <citation type="submission" date="2018-10" db="EMBL/GenBank/DDBJ databases">
        <title>Sinomicrobium pectinilyticum sp. nov., a pectinase-producing bacterium isolated from alkaline and saline soil, and emended description of the genus Sinomicrobium.</title>
        <authorList>
            <person name="Cheng B."/>
            <person name="Li C."/>
            <person name="Lai Q."/>
            <person name="Du M."/>
            <person name="Shao Z."/>
            <person name="Xu P."/>
            <person name="Yang C."/>
        </authorList>
    </citation>
    <scope>NUCLEOTIDE SEQUENCE [LARGE SCALE GENOMIC DNA]</scope>
    <source>
        <strain evidence="3 4">5DNS001</strain>
    </source>
</reference>
<dbReference type="GO" id="GO:0006520">
    <property type="term" value="P:amino acid metabolic process"/>
    <property type="evidence" value="ECO:0007669"/>
    <property type="project" value="TreeGrafter"/>
</dbReference>
<dbReference type="InterPro" id="IPR015422">
    <property type="entry name" value="PyrdxlP-dep_Trfase_small"/>
</dbReference>
<evidence type="ECO:0000256" key="1">
    <source>
        <dbReference type="ARBA" id="ARBA00022898"/>
    </source>
</evidence>